<keyword evidence="5 15" id="KW-0808">Transferase</keyword>
<dbReference type="Gene3D" id="3.80.30.20">
    <property type="entry name" value="tm_1862 like domain"/>
    <property type="match status" value="1"/>
</dbReference>
<dbReference type="PROSITE" id="PS01278">
    <property type="entry name" value="MTTASE_RADICAL"/>
    <property type="match status" value="1"/>
</dbReference>
<comment type="cofactor">
    <cofactor evidence="15">
        <name>[4Fe-4S] cluster</name>
        <dbReference type="ChEBI" id="CHEBI:49883"/>
    </cofactor>
    <text evidence="15">Binds 1 or 2 [4Fe-4S] cluster. One cluster is coordinated with 3 cysteines and an exchangeable S-adenosyl-L-methionine.</text>
</comment>
<evidence type="ECO:0000256" key="15">
    <source>
        <dbReference type="RuleBase" id="RU368081"/>
    </source>
</evidence>
<evidence type="ECO:0000256" key="1">
    <source>
        <dbReference type="ARBA" id="ARBA00002399"/>
    </source>
</evidence>
<feature type="domain" description="MTTase N-terminal" evidence="17">
    <location>
        <begin position="55"/>
        <end position="163"/>
    </location>
</feature>
<dbReference type="PROSITE" id="PS51449">
    <property type="entry name" value="MTTASE_N"/>
    <property type="match status" value="1"/>
</dbReference>
<dbReference type="Proteomes" id="UP000886998">
    <property type="component" value="Unassembled WGS sequence"/>
</dbReference>
<dbReference type="GO" id="GO:0051539">
    <property type="term" value="F:4 iron, 4 sulfur cluster binding"/>
    <property type="evidence" value="ECO:0007669"/>
    <property type="project" value="UniProtKB-UniRule"/>
</dbReference>
<evidence type="ECO:0000256" key="4">
    <source>
        <dbReference type="ARBA" id="ARBA00022485"/>
    </source>
</evidence>
<dbReference type="SUPFAM" id="SSF102114">
    <property type="entry name" value="Radical SAM enzymes"/>
    <property type="match status" value="1"/>
</dbReference>
<dbReference type="InterPro" id="IPR058240">
    <property type="entry name" value="rSAM_sf"/>
</dbReference>
<keyword evidence="12 15" id="KW-0411">Iron-sulfur</keyword>
<keyword evidence="15" id="KW-0256">Endoplasmic reticulum</keyword>
<evidence type="ECO:0000259" key="17">
    <source>
        <dbReference type="PROSITE" id="PS51449"/>
    </source>
</evidence>
<dbReference type="GO" id="GO:0005789">
    <property type="term" value="C:endoplasmic reticulum membrane"/>
    <property type="evidence" value="ECO:0007669"/>
    <property type="project" value="UniProtKB-SubCell"/>
</dbReference>
<gene>
    <name evidence="19" type="primary">CDKAL1</name>
    <name evidence="19" type="ORF">TNIN_464021</name>
</gene>
<keyword evidence="4 15" id="KW-0004">4Fe-4S</keyword>
<dbReference type="EC" id="2.8.4.5" evidence="15"/>
<dbReference type="NCBIfam" id="TIGR00089">
    <property type="entry name" value="MiaB/RimO family radical SAM methylthiotransferase"/>
    <property type="match status" value="1"/>
</dbReference>
<keyword evidence="8 15" id="KW-0819">tRNA processing</keyword>
<comment type="function">
    <text evidence="1 15">Catalyzes the methylthiolation of N6-threonylcarbamoyladenosine (t(6)A), leading to the formation of 2-methylthio-N6-threonylcarbamoyladenosine (ms(2)t(6)A) at position 37 in tRNAs that read codons beginning with adenine.</text>
</comment>
<dbReference type="PROSITE" id="PS51918">
    <property type="entry name" value="RADICAL_SAM"/>
    <property type="match status" value="1"/>
</dbReference>
<feature type="transmembrane region" description="Helical" evidence="15">
    <location>
        <begin position="504"/>
        <end position="524"/>
    </location>
</feature>
<dbReference type="InterPro" id="IPR005839">
    <property type="entry name" value="Methylthiotransferase"/>
</dbReference>
<evidence type="ECO:0000256" key="14">
    <source>
        <dbReference type="ARBA" id="ARBA00051661"/>
    </source>
</evidence>
<evidence type="ECO:0000256" key="13">
    <source>
        <dbReference type="ARBA" id="ARBA00023136"/>
    </source>
</evidence>
<keyword evidence="9 15" id="KW-0479">Metal-binding</keyword>
<evidence type="ECO:0000256" key="9">
    <source>
        <dbReference type="ARBA" id="ARBA00022723"/>
    </source>
</evidence>
<dbReference type="EMBL" id="BMAV01024666">
    <property type="protein sequence ID" value="GFS35134.1"/>
    <property type="molecule type" value="Genomic_DNA"/>
</dbReference>
<evidence type="ECO:0000256" key="3">
    <source>
        <dbReference type="ARBA" id="ARBA00008616"/>
    </source>
</evidence>
<evidence type="ECO:0000313" key="19">
    <source>
        <dbReference type="EMBL" id="GFS35134.1"/>
    </source>
</evidence>
<dbReference type="SFLD" id="SFLDG01082">
    <property type="entry name" value="B12-binding_domain_containing"/>
    <property type="match status" value="1"/>
</dbReference>
<dbReference type="PANTHER" id="PTHR11918">
    <property type="entry name" value="RADICAL SAM PROTEINS"/>
    <property type="match status" value="1"/>
</dbReference>
<evidence type="ECO:0000256" key="11">
    <source>
        <dbReference type="ARBA" id="ARBA00023004"/>
    </source>
</evidence>
<dbReference type="NCBIfam" id="TIGR01578">
    <property type="entry name" value="MiaB-like-B"/>
    <property type="match status" value="1"/>
</dbReference>
<dbReference type="InterPro" id="IPR023404">
    <property type="entry name" value="rSAM_horseshoe"/>
</dbReference>
<reference evidence="19" key="1">
    <citation type="submission" date="2020-08" db="EMBL/GenBank/DDBJ databases">
        <title>Multicomponent nature underlies the extraordinary mechanical properties of spider dragline silk.</title>
        <authorList>
            <person name="Kono N."/>
            <person name="Nakamura H."/>
            <person name="Mori M."/>
            <person name="Yoshida Y."/>
            <person name="Ohtoshi R."/>
            <person name="Malay A.D."/>
            <person name="Moran D.A.P."/>
            <person name="Tomita M."/>
            <person name="Numata K."/>
            <person name="Arakawa K."/>
        </authorList>
    </citation>
    <scope>NUCLEOTIDE SEQUENCE</scope>
</reference>
<dbReference type="InterPro" id="IPR002792">
    <property type="entry name" value="TRAM_dom"/>
</dbReference>
<dbReference type="OrthoDB" id="1730074at2759"/>
<dbReference type="PROSITE" id="PS50926">
    <property type="entry name" value="TRAM"/>
    <property type="match status" value="1"/>
</dbReference>
<dbReference type="Gene3D" id="3.40.50.12160">
    <property type="entry name" value="Methylthiotransferase, N-terminal domain"/>
    <property type="match status" value="1"/>
</dbReference>
<keyword evidence="11 15" id="KW-0408">Iron</keyword>
<dbReference type="SFLD" id="SFLDS00029">
    <property type="entry name" value="Radical_SAM"/>
    <property type="match status" value="1"/>
</dbReference>
<dbReference type="InterPro" id="IPR013848">
    <property type="entry name" value="Methylthiotransferase_N"/>
</dbReference>
<comment type="subcellular location">
    <subcellularLocation>
        <location evidence="15">Endoplasmic reticulum membrane</location>
        <topology evidence="15">Single-pass membrane protein</topology>
    </subcellularLocation>
    <subcellularLocation>
        <location evidence="2">Membrane</location>
        <topology evidence="2">Single-pass membrane protein</topology>
    </subcellularLocation>
</comment>
<evidence type="ECO:0000256" key="5">
    <source>
        <dbReference type="ARBA" id="ARBA00022679"/>
    </source>
</evidence>
<evidence type="ECO:0000259" key="18">
    <source>
        <dbReference type="PROSITE" id="PS51918"/>
    </source>
</evidence>
<keyword evidence="10 15" id="KW-1133">Transmembrane helix</keyword>
<dbReference type="GO" id="GO:0035598">
    <property type="term" value="F:tRNA (N(6)-L-threonylcarbamoyladenosine(37)-C(2))-methylthiotransferase activity"/>
    <property type="evidence" value="ECO:0007669"/>
    <property type="project" value="UniProtKB-UniRule"/>
</dbReference>
<keyword evidence="13 15" id="KW-0472">Membrane</keyword>
<evidence type="ECO:0000259" key="16">
    <source>
        <dbReference type="PROSITE" id="PS50926"/>
    </source>
</evidence>
<sequence length="532" mass="59722">MGLPDEELEDIEDLGQTPEVSRLAQLKTSGPVPKVIRKNVGNHEVVADSIIPGTQSVYVKTWGCTHNSSDSEYMAGLLNEYGYNITDDSSLAHIWLLNSCTVKNPAEDHFRNAIEEGRKKGKYVVVAGCVSQAAPKTSYLQGLSIIGVQQIDRVVEVVEETLKGNSVQLLGKKTASGKKLGGASLQLPKVRRNELIEIIPINTGCLNKCTYCKTKHARGNLGSYPVSEIVQRAEQAFSEGVKEIWITSEDTGAYGKDIGETLPNLLYQLVEVIPEDCMLRLGMTNPPYILGHLEDIAKILSHPRVYSFLHVPVQSGSDYVLGEMKREYCIDDFKMVVNFLREKVPGVTIATDIICGFPTETAEDFQETMNLVKEYHFPVLFINQFFPRPGTPAAKMKRVPGPEIKQRTKALSEYFQSYTCYDRQLGSIQKVLVTEVSHDKNHYVGHNKFYEQVLVPKNEEFLGKCITVQITKTGKHYMIGEPILSKASEQRTVKSRIESLFRDLSPYIIFSIIIVLVSILYHSWTKINYIFD</sequence>
<keyword evidence="7 15" id="KW-0812">Transmembrane</keyword>
<keyword evidence="6 15" id="KW-0949">S-adenosyl-L-methionine</keyword>
<dbReference type="PANTHER" id="PTHR11918:SF45">
    <property type="entry name" value="THREONYLCARBAMOYLADENOSINE TRNA METHYLTHIOTRANSFERASE"/>
    <property type="match status" value="1"/>
</dbReference>
<evidence type="ECO:0000256" key="12">
    <source>
        <dbReference type="ARBA" id="ARBA00023014"/>
    </source>
</evidence>
<dbReference type="InterPro" id="IPR020612">
    <property type="entry name" value="Methylthiotransferase_CS"/>
</dbReference>
<dbReference type="InterPro" id="IPR006638">
    <property type="entry name" value="Elp3/MiaA/NifB-like_rSAM"/>
</dbReference>
<dbReference type="InterPro" id="IPR007197">
    <property type="entry name" value="rSAM"/>
</dbReference>
<evidence type="ECO:0000256" key="2">
    <source>
        <dbReference type="ARBA" id="ARBA00004167"/>
    </source>
</evidence>
<dbReference type="Pfam" id="PF04055">
    <property type="entry name" value="Radical_SAM"/>
    <property type="match status" value="1"/>
</dbReference>
<dbReference type="Pfam" id="PF00919">
    <property type="entry name" value="UPF0004"/>
    <property type="match status" value="1"/>
</dbReference>
<dbReference type="FunFam" id="3.40.50.12160:FF:000005">
    <property type="entry name" value="threonylcarbamoyladenosine tRNA methylthiotransferase isoform X1"/>
    <property type="match status" value="1"/>
</dbReference>
<protein>
    <recommendedName>
        <fullName evidence="15">tRNA-t(6)A37 methylthiotransferase</fullName>
        <ecNumber evidence="15">2.8.4.5</ecNumber>
    </recommendedName>
</protein>
<evidence type="ECO:0000256" key="8">
    <source>
        <dbReference type="ARBA" id="ARBA00022694"/>
    </source>
</evidence>
<proteinExistence type="inferred from homology"/>
<dbReference type="InterPro" id="IPR038135">
    <property type="entry name" value="Methylthiotransferase_N_sf"/>
</dbReference>
<comment type="caution">
    <text evidence="19">The sequence shown here is derived from an EMBL/GenBank/DDBJ whole genome shotgun (WGS) entry which is preliminary data.</text>
</comment>
<feature type="domain" description="TRAM" evidence="16">
    <location>
        <begin position="422"/>
        <end position="484"/>
    </location>
</feature>
<comment type="similarity">
    <text evidence="3 15">Belongs to the methylthiotransferase family. CDKAL1 subfamily.</text>
</comment>
<dbReference type="Pfam" id="PF01938">
    <property type="entry name" value="TRAM"/>
    <property type="match status" value="1"/>
</dbReference>
<name>A0A8X6I8A8_9ARAC</name>
<dbReference type="CDD" id="cd01335">
    <property type="entry name" value="Radical_SAM"/>
    <property type="match status" value="1"/>
</dbReference>
<accession>A0A8X6I8A8</accession>
<evidence type="ECO:0000313" key="20">
    <source>
        <dbReference type="Proteomes" id="UP000886998"/>
    </source>
</evidence>
<dbReference type="InterPro" id="IPR006466">
    <property type="entry name" value="MiaB-like_arc_euk"/>
</dbReference>
<dbReference type="AlphaFoldDB" id="A0A8X6I8A8"/>
<dbReference type="SMART" id="SM00729">
    <property type="entry name" value="Elp3"/>
    <property type="match status" value="1"/>
</dbReference>
<dbReference type="FunFam" id="3.80.30.20:FF:000002">
    <property type="entry name" value="threonylcarbamoyladenosine tRNA methylthiotransferase isoform X2"/>
    <property type="match status" value="1"/>
</dbReference>
<keyword evidence="20" id="KW-1185">Reference proteome</keyword>
<evidence type="ECO:0000256" key="6">
    <source>
        <dbReference type="ARBA" id="ARBA00022691"/>
    </source>
</evidence>
<evidence type="ECO:0000256" key="7">
    <source>
        <dbReference type="ARBA" id="ARBA00022692"/>
    </source>
</evidence>
<dbReference type="GO" id="GO:0046872">
    <property type="term" value="F:metal ion binding"/>
    <property type="evidence" value="ECO:0007669"/>
    <property type="project" value="UniProtKB-UniRule"/>
</dbReference>
<evidence type="ECO:0000256" key="10">
    <source>
        <dbReference type="ARBA" id="ARBA00022989"/>
    </source>
</evidence>
<feature type="domain" description="Radical SAM core" evidence="18">
    <location>
        <begin position="191"/>
        <end position="421"/>
    </location>
</feature>
<organism evidence="19 20">
    <name type="scientific">Trichonephila inaurata madagascariensis</name>
    <dbReference type="NCBI Taxonomy" id="2747483"/>
    <lineage>
        <taxon>Eukaryota</taxon>
        <taxon>Metazoa</taxon>
        <taxon>Ecdysozoa</taxon>
        <taxon>Arthropoda</taxon>
        <taxon>Chelicerata</taxon>
        <taxon>Arachnida</taxon>
        <taxon>Araneae</taxon>
        <taxon>Araneomorphae</taxon>
        <taxon>Entelegynae</taxon>
        <taxon>Araneoidea</taxon>
        <taxon>Nephilidae</taxon>
        <taxon>Trichonephila</taxon>
        <taxon>Trichonephila inaurata</taxon>
    </lineage>
</organism>
<comment type="catalytic activity">
    <reaction evidence="14 15">
        <text>N(6)-L-threonylcarbamoyladenosine(37) in tRNA + (sulfur carrier)-SH + AH2 + 2 S-adenosyl-L-methionine = 2-methylsulfanyl-N(6)-L-threonylcarbamoyladenosine(37) in tRNA + (sulfur carrier)-H + 5'-deoxyadenosine + L-methionine + A + S-adenosyl-L-homocysteine + 2 H(+)</text>
        <dbReference type="Rhea" id="RHEA:37075"/>
        <dbReference type="Rhea" id="RHEA-COMP:10163"/>
        <dbReference type="Rhea" id="RHEA-COMP:11092"/>
        <dbReference type="Rhea" id="RHEA-COMP:14737"/>
        <dbReference type="Rhea" id="RHEA-COMP:14739"/>
        <dbReference type="ChEBI" id="CHEBI:13193"/>
        <dbReference type="ChEBI" id="CHEBI:15378"/>
        <dbReference type="ChEBI" id="CHEBI:17319"/>
        <dbReference type="ChEBI" id="CHEBI:17499"/>
        <dbReference type="ChEBI" id="CHEBI:29917"/>
        <dbReference type="ChEBI" id="CHEBI:57844"/>
        <dbReference type="ChEBI" id="CHEBI:57856"/>
        <dbReference type="ChEBI" id="CHEBI:59789"/>
        <dbReference type="ChEBI" id="CHEBI:64428"/>
        <dbReference type="ChEBI" id="CHEBI:74418"/>
        <dbReference type="ChEBI" id="CHEBI:74420"/>
        <dbReference type="EC" id="2.8.4.5"/>
    </reaction>
</comment>